<sequence>MMEADDHLFALASEKHAIFDLSSVSFELAVQHAIQGSGMIIAGPDHGLAIFVHCRTTFAKVSAPEGKVGENPALSG</sequence>
<protein>
    <submittedName>
        <fullName evidence="1">Uncharacterized protein</fullName>
    </submittedName>
</protein>
<proteinExistence type="predicted"/>
<keyword evidence="2" id="KW-1185">Reference proteome</keyword>
<reference evidence="2" key="1">
    <citation type="submission" date="2014-09" db="EMBL/GenBank/DDBJ databases">
        <authorList>
            <person name="Sharma Rahul"/>
            <person name="Thines Marco"/>
        </authorList>
    </citation>
    <scope>NUCLEOTIDE SEQUENCE [LARGE SCALE GENOMIC DNA]</scope>
</reference>
<evidence type="ECO:0000313" key="1">
    <source>
        <dbReference type="EMBL" id="CEG49533.1"/>
    </source>
</evidence>
<dbReference type="RefSeq" id="XP_024585902.1">
    <property type="nucleotide sequence ID" value="XM_024720732.1"/>
</dbReference>
<accession>A0A0P1B434</accession>
<dbReference type="GeneID" id="36402346"/>
<dbReference type="EMBL" id="CCYD01003063">
    <property type="protein sequence ID" value="CEG49533.1"/>
    <property type="molecule type" value="Genomic_DNA"/>
</dbReference>
<dbReference type="AlphaFoldDB" id="A0A0P1B434"/>
<dbReference type="Proteomes" id="UP000054928">
    <property type="component" value="Unassembled WGS sequence"/>
</dbReference>
<evidence type="ECO:0000313" key="2">
    <source>
        <dbReference type="Proteomes" id="UP000054928"/>
    </source>
</evidence>
<organism evidence="1 2">
    <name type="scientific">Plasmopara halstedii</name>
    <name type="common">Downy mildew of sunflower</name>
    <dbReference type="NCBI Taxonomy" id="4781"/>
    <lineage>
        <taxon>Eukaryota</taxon>
        <taxon>Sar</taxon>
        <taxon>Stramenopiles</taxon>
        <taxon>Oomycota</taxon>
        <taxon>Peronosporomycetes</taxon>
        <taxon>Peronosporales</taxon>
        <taxon>Peronosporaceae</taxon>
        <taxon>Plasmopara</taxon>
    </lineage>
</organism>
<name>A0A0P1B434_PLAHL</name>